<protein>
    <recommendedName>
        <fullName evidence="7">Reverse transcriptase RNase H-like domain-containing protein</fullName>
    </recommendedName>
</protein>
<name>A0A371H3U3_MUCPR</name>
<dbReference type="GO" id="GO:0004519">
    <property type="term" value="F:endonuclease activity"/>
    <property type="evidence" value="ECO:0007669"/>
    <property type="project" value="UniProtKB-KW"/>
</dbReference>
<evidence type="ECO:0000256" key="1">
    <source>
        <dbReference type="ARBA" id="ARBA00022679"/>
    </source>
</evidence>
<keyword evidence="6" id="KW-0695">RNA-directed DNA polymerase</keyword>
<keyword evidence="1" id="KW-0808">Transferase</keyword>
<dbReference type="Proteomes" id="UP000257109">
    <property type="component" value="Unassembled WGS sequence"/>
</dbReference>
<comment type="caution">
    <text evidence="8">The sequence shown here is derived from an EMBL/GenBank/DDBJ whole genome shotgun (WGS) entry which is preliminary data.</text>
</comment>
<feature type="domain" description="Reverse transcriptase RNase H-like" evidence="7">
    <location>
        <begin position="21"/>
        <end position="60"/>
    </location>
</feature>
<dbReference type="GO" id="GO:0016787">
    <property type="term" value="F:hydrolase activity"/>
    <property type="evidence" value="ECO:0007669"/>
    <property type="project" value="UniProtKB-KW"/>
</dbReference>
<evidence type="ECO:0000256" key="6">
    <source>
        <dbReference type="ARBA" id="ARBA00022918"/>
    </source>
</evidence>
<dbReference type="PANTHER" id="PTHR35046:SF9">
    <property type="entry name" value="RNA-DIRECTED DNA POLYMERASE"/>
    <property type="match status" value="1"/>
</dbReference>
<evidence type="ECO:0000256" key="3">
    <source>
        <dbReference type="ARBA" id="ARBA00022722"/>
    </source>
</evidence>
<keyword evidence="4" id="KW-0255">Endonuclease</keyword>
<dbReference type="InterPro" id="IPR043502">
    <property type="entry name" value="DNA/RNA_pol_sf"/>
</dbReference>
<organism evidence="8 9">
    <name type="scientific">Mucuna pruriens</name>
    <name type="common">Velvet bean</name>
    <name type="synonym">Dolichos pruriens</name>
    <dbReference type="NCBI Taxonomy" id="157652"/>
    <lineage>
        <taxon>Eukaryota</taxon>
        <taxon>Viridiplantae</taxon>
        <taxon>Streptophyta</taxon>
        <taxon>Embryophyta</taxon>
        <taxon>Tracheophyta</taxon>
        <taxon>Spermatophyta</taxon>
        <taxon>Magnoliopsida</taxon>
        <taxon>eudicotyledons</taxon>
        <taxon>Gunneridae</taxon>
        <taxon>Pentapetalae</taxon>
        <taxon>rosids</taxon>
        <taxon>fabids</taxon>
        <taxon>Fabales</taxon>
        <taxon>Fabaceae</taxon>
        <taxon>Papilionoideae</taxon>
        <taxon>50 kb inversion clade</taxon>
        <taxon>NPAAA clade</taxon>
        <taxon>indigoferoid/millettioid clade</taxon>
        <taxon>Phaseoleae</taxon>
        <taxon>Mucuna</taxon>
    </lineage>
</organism>
<feature type="non-terminal residue" evidence="8">
    <location>
        <position position="1"/>
    </location>
</feature>
<accession>A0A371H3U3</accession>
<dbReference type="AlphaFoldDB" id="A0A371H3U3"/>
<dbReference type="SUPFAM" id="SSF56672">
    <property type="entry name" value="DNA/RNA polymerases"/>
    <property type="match status" value="1"/>
</dbReference>
<feature type="non-terminal residue" evidence="8">
    <location>
        <position position="60"/>
    </location>
</feature>
<dbReference type="Pfam" id="PF17917">
    <property type="entry name" value="RT_RNaseH"/>
    <property type="match status" value="1"/>
</dbReference>
<proteinExistence type="predicted"/>
<dbReference type="OrthoDB" id="1426776at2759"/>
<evidence type="ECO:0000256" key="4">
    <source>
        <dbReference type="ARBA" id="ARBA00022759"/>
    </source>
</evidence>
<dbReference type="EMBL" id="QJKJ01003651">
    <property type="protein sequence ID" value="RDX97461.1"/>
    <property type="molecule type" value="Genomic_DNA"/>
</dbReference>
<dbReference type="InterPro" id="IPR041373">
    <property type="entry name" value="RT_RNaseH"/>
</dbReference>
<keyword evidence="5" id="KW-0378">Hydrolase</keyword>
<reference evidence="8" key="1">
    <citation type="submission" date="2018-05" db="EMBL/GenBank/DDBJ databases">
        <title>Draft genome of Mucuna pruriens seed.</title>
        <authorList>
            <person name="Nnadi N.E."/>
            <person name="Vos R."/>
            <person name="Hasami M.H."/>
            <person name="Devisetty U.K."/>
            <person name="Aguiy J.C."/>
        </authorList>
    </citation>
    <scope>NUCLEOTIDE SEQUENCE [LARGE SCALE GENOMIC DNA]</scope>
    <source>
        <strain evidence="8">JCA_2017</strain>
    </source>
</reference>
<keyword evidence="9" id="KW-1185">Reference proteome</keyword>
<evidence type="ECO:0000313" key="8">
    <source>
        <dbReference type="EMBL" id="RDX97461.1"/>
    </source>
</evidence>
<sequence length="60" mass="6866">MVELVPIQDIEYIKLLTTPQGAMLLQEGHPIAYLSEKIKGAHLNYSTYDQELYALVRAFQ</sequence>
<keyword evidence="2" id="KW-0548">Nucleotidyltransferase</keyword>
<evidence type="ECO:0000256" key="5">
    <source>
        <dbReference type="ARBA" id="ARBA00022801"/>
    </source>
</evidence>
<keyword evidence="3" id="KW-0540">Nuclease</keyword>
<evidence type="ECO:0000313" key="9">
    <source>
        <dbReference type="Proteomes" id="UP000257109"/>
    </source>
</evidence>
<dbReference type="GO" id="GO:0003964">
    <property type="term" value="F:RNA-directed DNA polymerase activity"/>
    <property type="evidence" value="ECO:0007669"/>
    <property type="project" value="UniProtKB-KW"/>
</dbReference>
<dbReference type="PANTHER" id="PTHR35046">
    <property type="entry name" value="ZINC KNUCKLE (CCHC-TYPE) FAMILY PROTEIN"/>
    <property type="match status" value="1"/>
</dbReference>
<gene>
    <name evidence="8" type="ORF">CR513_19765</name>
</gene>
<evidence type="ECO:0000256" key="2">
    <source>
        <dbReference type="ARBA" id="ARBA00022695"/>
    </source>
</evidence>
<evidence type="ECO:0000259" key="7">
    <source>
        <dbReference type="Pfam" id="PF17917"/>
    </source>
</evidence>